<name>W4FF97_APHAT</name>
<dbReference type="VEuPathDB" id="FungiDB:H257_17842"/>
<protein>
    <submittedName>
        <fullName evidence="1">Uncharacterized protein</fullName>
    </submittedName>
</protein>
<reference evidence="1" key="1">
    <citation type="submission" date="2013-12" db="EMBL/GenBank/DDBJ databases">
        <title>The Genome Sequence of Aphanomyces astaci APO3.</title>
        <authorList>
            <consortium name="The Broad Institute Genomics Platform"/>
            <person name="Russ C."/>
            <person name="Tyler B."/>
            <person name="van West P."/>
            <person name="Dieguez-Uribeondo J."/>
            <person name="Young S.K."/>
            <person name="Zeng Q."/>
            <person name="Gargeya S."/>
            <person name="Fitzgerald M."/>
            <person name="Abouelleil A."/>
            <person name="Alvarado L."/>
            <person name="Chapman S.B."/>
            <person name="Gainer-Dewar J."/>
            <person name="Goldberg J."/>
            <person name="Griggs A."/>
            <person name="Gujja S."/>
            <person name="Hansen M."/>
            <person name="Howarth C."/>
            <person name="Imamovic A."/>
            <person name="Ireland A."/>
            <person name="Larimer J."/>
            <person name="McCowan C."/>
            <person name="Murphy C."/>
            <person name="Pearson M."/>
            <person name="Poon T.W."/>
            <person name="Priest M."/>
            <person name="Roberts A."/>
            <person name="Saif S."/>
            <person name="Shea T."/>
            <person name="Sykes S."/>
            <person name="Wortman J."/>
            <person name="Nusbaum C."/>
            <person name="Birren B."/>
        </authorList>
    </citation>
    <scope>NUCLEOTIDE SEQUENCE [LARGE SCALE GENOMIC DNA]</scope>
    <source>
        <strain evidence="1">APO3</strain>
    </source>
</reference>
<dbReference type="EMBL" id="KI913236">
    <property type="protein sequence ID" value="ETV65413.1"/>
    <property type="molecule type" value="Genomic_DNA"/>
</dbReference>
<evidence type="ECO:0000313" key="1">
    <source>
        <dbReference type="EMBL" id="ETV65413.1"/>
    </source>
</evidence>
<dbReference type="AlphaFoldDB" id="W4FF97"/>
<gene>
    <name evidence="1" type="ORF">H257_17842</name>
</gene>
<accession>W4FF97</accession>
<proteinExistence type="predicted"/>
<dbReference type="GeneID" id="20819838"/>
<dbReference type="RefSeq" id="XP_009845090.1">
    <property type="nucleotide sequence ID" value="XM_009846788.1"/>
</dbReference>
<sequence length="40" mass="4548">MPLLPWQSRFHEKSSECLPLETSGSMASRTNTMLLPFPLN</sequence>
<organism evidence="1">
    <name type="scientific">Aphanomyces astaci</name>
    <name type="common">Crayfish plague agent</name>
    <dbReference type="NCBI Taxonomy" id="112090"/>
    <lineage>
        <taxon>Eukaryota</taxon>
        <taxon>Sar</taxon>
        <taxon>Stramenopiles</taxon>
        <taxon>Oomycota</taxon>
        <taxon>Saprolegniomycetes</taxon>
        <taxon>Saprolegniales</taxon>
        <taxon>Verrucalvaceae</taxon>
        <taxon>Aphanomyces</taxon>
    </lineage>
</organism>